<protein>
    <submittedName>
        <fullName evidence="2">Uncharacterized protein</fullName>
    </submittedName>
</protein>
<feature type="chain" id="PRO_5046760234" evidence="1">
    <location>
        <begin position="17"/>
        <end position="91"/>
    </location>
</feature>
<dbReference type="EMBL" id="FXUA01000004">
    <property type="protein sequence ID" value="SMP26326.1"/>
    <property type="molecule type" value="Genomic_DNA"/>
</dbReference>
<reference evidence="2 3" key="1">
    <citation type="submission" date="2017-05" db="EMBL/GenBank/DDBJ databases">
        <authorList>
            <person name="Varghese N."/>
            <person name="Submissions S."/>
        </authorList>
    </citation>
    <scope>NUCLEOTIDE SEQUENCE [LARGE SCALE GENOMIC DNA]</scope>
    <source>
        <strain evidence="2 3">DSM 15360</strain>
    </source>
</reference>
<feature type="signal peptide" evidence="1">
    <location>
        <begin position="1"/>
        <end position="16"/>
    </location>
</feature>
<evidence type="ECO:0000313" key="2">
    <source>
        <dbReference type="EMBL" id="SMP26326.1"/>
    </source>
</evidence>
<comment type="caution">
    <text evidence="2">The sequence shown here is derived from an EMBL/GenBank/DDBJ whole genome shotgun (WGS) entry which is preliminary data.</text>
</comment>
<evidence type="ECO:0000256" key="1">
    <source>
        <dbReference type="SAM" id="SignalP"/>
    </source>
</evidence>
<gene>
    <name evidence="2" type="ORF">SAMN06265367_104351</name>
</gene>
<dbReference type="Proteomes" id="UP001157915">
    <property type="component" value="Unassembled WGS sequence"/>
</dbReference>
<proteinExistence type="predicted"/>
<sequence length="91" mass="9906">MLPALGLVLGAGMALAMNVPTMVTDKVDPKVWTPDSDPMHAATNGYREITDENLGTDYLCNTTSQVCRVEFENDDPYGEISELTPGIYVPQ</sequence>
<name>A0ABY1P835_9BACT</name>
<accession>A0ABY1P835</accession>
<keyword evidence="1" id="KW-0732">Signal</keyword>
<keyword evidence="3" id="KW-1185">Reference proteome</keyword>
<evidence type="ECO:0000313" key="3">
    <source>
        <dbReference type="Proteomes" id="UP001157915"/>
    </source>
</evidence>
<organism evidence="2 3">
    <name type="scientific">Algoriphagus winogradskyi</name>
    <dbReference type="NCBI Taxonomy" id="237017"/>
    <lineage>
        <taxon>Bacteria</taxon>
        <taxon>Pseudomonadati</taxon>
        <taxon>Bacteroidota</taxon>
        <taxon>Cytophagia</taxon>
        <taxon>Cytophagales</taxon>
        <taxon>Cyclobacteriaceae</taxon>
        <taxon>Algoriphagus</taxon>
    </lineage>
</organism>